<protein>
    <submittedName>
        <fullName evidence="2">Uncharacterized protein</fullName>
    </submittedName>
</protein>
<organism evidence="2 3">
    <name type="scientific">Stieleria magnilauensis</name>
    <dbReference type="NCBI Taxonomy" id="2527963"/>
    <lineage>
        <taxon>Bacteria</taxon>
        <taxon>Pseudomonadati</taxon>
        <taxon>Planctomycetota</taxon>
        <taxon>Planctomycetia</taxon>
        <taxon>Pirellulales</taxon>
        <taxon>Pirellulaceae</taxon>
        <taxon>Stieleria</taxon>
    </lineage>
</organism>
<keyword evidence="3" id="KW-1185">Reference proteome</keyword>
<feature type="region of interest" description="Disordered" evidence="1">
    <location>
        <begin position="105"/>
        <end position="143"/>
    </location>
</feature>
<name>A0ABX5Y1I5_9BACT</name>
<sequence>MRGDREDRRVAIRHRSILSGSTASIKSSGGAARAGASPPVGVTVRLPSRLNFQVVDEATSPTHRYCRSGRGDESHAQVLPYWTRRRVLCSGRIGRGLVASSTTAYPKHKVTRSTRSRRRTRNTRRGLPPSGSSTHPAEMAGWRDTRCDRVTELSRYWGIAKFGGRANFSDEPWPPAVGVVAVAGTEADV</sequence>
<dbReference type="EMBL" id="CP036432">
    <property type="protein sequence ID" value="QDV88132.1"/>
    <property type="molecule type" value="Genomic_DNA"/>
</dbReference>
<evidence type="ECO:0000313" key="3">
    <source>
        <dbReference type="Proteomes" id="UP000318081"/>
    </source>
</evidence>
<feature type="compositionally biased region" description="Basic residues" evidence="1">
    <location>
        <begin position="106"/>
        <end position="124"/>
    </location>
</feature>
<dbReference type="Proteomes" id="UP000318081">
    <property type="component" value="Chromosome"/>
</dbReference>
<evidence type="ECO:0000313" key="2">
    <source>
        <dbReference type="EMBL" id="QDV88132.1"/>
    </source>
</evidence>
<accession>A0ABX5Y1I5</accession>
<evidence type="ECO:0000256" key="1">
    <source>
        <dbReference type="SAM" id="MobiDB-lite"/>
    </source>
</evidence>
<gene>
    <name evidence="2" type="ORF">TBK1r_71640</name>
</gene>
<reference evidence="2 3" key="1">
    <citation type="submission" date="2019-02" db="EMBL/GenBank/DDBJ databases">
        <title>Deep-cultivation of Planctomycetes and their phenomic and genomic characterization uncovers novel biology.</title>
        <authorList>
            <person name="Wiegand S."/>
            <person name="Jogler M."/>
            <person name="Boedeker C."/>
            <person name="Pinto D."/>
            <person name="Vollmers J."/>
            <person name="Rivas-Marin E."/>
            <person name="Kohn T."/>
            <person name="Peeters S.H."/>
            <person name="Heuer A."/>
            <person name="Rast P."/>
            <person name="Oberbeckmann S."/>
            <person name="Bunk B."/>
            <person name="Jeske O."/>
            <person name="Meyerdierks A."/>
            <person name="Storesund J.E."/>
            <person name="Kallscheuer N."/>
            <person name="Luecker S."/>
            <person name="Lage O.M."/>
            <person name="Pohl T."/>
            <person name="Merkel B.J."/>
            <person name="Hornburger P."/>
            <person name="Mueller R.-W."/>
            <person name="Bruemmer F."/>
            <person name="Labrenz M."/>
            <person name="Spormann A.M."/>
            <person name="Op den Camp H."/>
            <person name="Overmann J."/>
            <person name="Amann R."/>
            <person name="Jetten M.S.M."/>
            <person name="Mascher T."/>
            <person name="Medema M.H."/>
            <person name="Devos D.P."/>
            <person name="Kaster A.-K."/>
            <person name="Ovreas L."/>
            <person name="Rohde M."/>
            <person name="Galperin M.Y."/>
            <person name="Jogler C."/>
        </authorList>
    </citation>
    <scope>NUCLEOTIDE SEQUENCE [LARGE SCALE GENOMIC DNA]</scope>
    <source>
        <strain evidence="2 3">TBK1r</strain>
    </source>
</reference>
<proteinExistence type="predicted"/>